<feature type="compositionally biased region" description="Basic and acidic residues" evidence="1">
    <location>
        <begin position="26"/>
        <end position="57"/>
    </location>
</feature>
<accession>A0A250JVF6</accession>
<sequence length="201" mass="21904">MRKLMMAVTAVAGMSLVVTGCSKRDNVESQRQDVAEARMEAQQETAEIRQDAREDIASTRTEAQEDIAGTQREAEEEVASARQDVQDEREDLAEAEADRRSDLNDDMALGGSGAAGATAAASSVNGRVLSTGSDELTVVDTRNNKQLELKTNDQTRILHNNQPVELGDIQEGAQVRASYVQEGEDMVVRELTVTQPVQKKK</sequence>
<keyword evidence="3" id="KW-1185">Reference proteome</keyword>
<dbReference type="AlphaFoldDB" id="A0A250JVF6"/>
<feature type="region of interest" description="Disordered" evidence="1">
    <location>
        <begin position="26"/>
        <end position="114"/>
    </location>
</feature>
<evidence type="ECO:0000313" key="2">
    <source>
        <dbReference type="EMBL" id="ATB47610.1"/>
    </source>
</evidence>
<organism evidence="2 3">
    <name type="scientific">Corallococcus macrosporus DSM 14697</name>
    <dbReference type="NCBI Taxonomy" id="1189310"/>
    <lineage>
        <taxon>Bacteria</taxon>
        <taxon>Pseudomonadati</taxon>
        <taxon>Myxococcota</taxon>
        <taxon>Myxococcia</taxon>
        <taxon>Myxococcales</taxon>
        <taxon>Cystobacterineae</taxon>
        <taxon>Myxococcaceae</taxon>
        <taxon>Corallococcus</taxon>
    </lineage>
</organism>
<dbReference type="OrthoDB" id="5516347at2"/>
<name>A0A250JVF6_9BACT</name>
<gene>
    <name evidence="2" type="ORF">MYMAC_003226</name>
</gene>
<protein>
    <recommendedName>
        <fullName evidence="4">Lipoprotein</fullName>
    </recommendedName>
</protein>
<dbReference type="Proteomes" id="UP000217343">
    <property type="component" value="Chromosome"/>
</dbReference>
<evidence type="ECO:0008006" key="4">
    <source>
        <dbReference type="Google" id="ProtNLM"/>
    </source>
</evidence>
<dbReference type="PROSITE" id="PS51257">
    <property type="entry name" value="PROKAR_LIPOPROTEIN"/>
    <property type="match status" value="1"/>
</dbReference>
<dbReference type="EMBL" id="CP022203">
    <property type="protein sequence ID" value="ATB47610.1"/>
    <property type="molecule type" value="Genomic_DNA"/>
</dbReference>
<dbReference type="KEGG" id="mmas:MYMAC_003226"/>
<evidence type="ECO:0000256" key="1">
    <source>
        <dbReference type="SAM" id="MobiDB-lite"/>
    </source>
</evidence>
<evidence type="ECO:0000313" key="3">
    <source>
        <dbReference type="Proteomes" id="UP000217343"/>
    </source>
</evidence>
<dbReference type="RefSeq" id="WP_095958748.1">
    <property type="nucleotide sequence ID" value="NZ_CP022203.1"/>
</dbReference>
<reference evidence="2 3" key="1">
    <citation type="submission" date="2017-06" db="EMBL/GenBank/DDBJ databases">
        <title>Sequencing and comparative analysis of myxobacterial genomes.</title>
        <authorList>
            <person name="Rupp O."/>
            <person name="Goesmann A."/>
            <person name="Sogaard-Andersen L."/>
        </authorList>
    </citation>
    <scope>NUCLEOTIDE SEQUENCE [LARGE SCALE GENOMIC DNA]</scope>
    <source>
        <strain evidence="2 3">DSM 14697</strain>
    </source>
</reference>
<proteinExistence type="predicted"/>